<gene>
    <name evidence="2" type="ORF">ASD8599_00104</name>
</gene>
<reference evidence="2 3" key="1">
    <citation type="submission" date="2018-03" db="EMBL/GenBank/DDBJ databases">
        <authorList>
            <person name="Keele B.F."/>
        </authorList>
    </citation>
    <scope>NUCLEOTIDE SEQUENCE [LARGE SCALE GENOMIC DNA]</scope>
    <source>
        <strain evidence="2 3">CECT 8599</strain>
    </source>
</reference>
<keyword evidence="3" id="KW-1185">Reference proteome</keyword>
<dbReference type="EMBL" id="OMOR01000001">
    <property type="protein sequence ID" value="SPH19380.1"/>
    <property type="molecule type" value="Genomic_DNA"/>
</dbReference>
<protein>
    <recommendedName>
        <fullName evidence="4">S-adenosyl-L-homocysteine hydrolase</fullName>
    </recommendedName>
</protein>
<dbReference type="RefSeq" id="WP_181364371.1">
    <property type="nucleotide sequence ID" value="NZ_OMOR01000001.1"/>
</dbReference>
<organism evidence="2 3">
    <name type="scientific">Ascidiaceihabitans donghaensis</name>
    <dbReference type="NCBI Taxonomy" id="1510460"/>
    <lineage>
        <taxon>Bacteria</taxon>
        <taxon>Pseudomonadati</taxon>
        <taxon>Pseudomonadota</taxon>
        <taxon>Alphaproteobacteria</taxon>
        <taxon>Rhodobacterales</taxon>
        <taxon>Paracoccaceae</taxon>
        <taxon>Ascidiaceihabitans</taxon>
    </lineage>
</organism>
<dbReference type="Proteomes" id="UP000244880">
    <property type="component" value="Unassembled WGS sequence"/>
</dbReference>
<feature type="chain" id="PRO_5015307385" description="S-adenosyl-L-homocysteine hydrolase" evidence="1">
    <location>
        <begin position="26"/>
        <end position="102"/>
    </location>
</feature>
<sequence>MKPAFLSKSLTAALALSALATTAGAQTVCMDTREMEAALKDWYGEAPVENYAGQKQQVWASAATGSWTVVKYLTDGNSCVVEQGENWPDVAKKNETLAALEQ</sequence>
<evidence type="ECO:0000256" key="1">
    <source>
        <dbReference type="SAM" id="SignalP"/>
    </source>
</evidence>
<feature type="signal peptide" evidence="1">
    <location>
        <begin position="1"/>
        <end position="25"/>
    </location>
</feature>
<evidence type="ECO:0000313" key="3">
    <source>
        <dbReference type="Proteomes" id="UP000244880"/>
    </source>
</evidence>
<dbReference type="AlphaFoldDB" id="A0A2R8B8I4"/>
<accession>A0A2R8B8I4</accession>
<evidence type="ECO:0000313" key="2">
    <source>
        <dbReference type="EMBL" id="SPH19380.1"/>
    </source>
</evidence>
<proteinExistence type="predicted"/>
<name>A0A2R8B8I4_9RHOB</name>
<keyword evidence="1" id="KW-0732">Signal</keyword>
<evidence type="ECO:0008006" key="4">
    <source>
        <dbReference type="Google" id="ProtNLM"/>
    </source>
</evidence>